<proteinExistence type="predicted"/>
<dbReference type="Pfam" id="PF07885">
    <property type="entry name" value="Ion_trans_2"/>
    <property type="match status" value="1"/>
</dbReference>
<reference evidence="3 4" key="1">
    <citation type="submission" date="2014-03" db="EMBL/GenBank/DDBJ databases">
        <title>Draft genome of the hookworm Oesophagostomum dentatum.</title>
        <authorList>
            <person name="Mitreva M."/>
        </authorList>
    </citation>
    <scope>NUCLEOTIDE SEQUENCE [LARGE SCALE GENOMIC DNA]</scope>
    <source>
        <strain evidence="3 4">OD-Hann</strain>
    </source>
</reference>
<keyword evidence="1" id="KW-0472">Membrane</keyword>
<feature type="transmembrane region" description="Helical" evidence="1">
    <location>
        <begin position="46"/>
        <end position="78"/>
    </location>
</feature>
<accession>A0A0B1T6W3</accession>
<dbReference type="OrthoDB" id="297496at2759"/>
<dbReference type="Proteomes" id="UP000053660">
    <property type="component" value="Unassembled WGS sequence"/>
</dbReference>
<keyword evidence="4" id="KW-1185">Reference proteome</keyword>
<evidence type="ECO:0000259" key="2">
    <source>
        <dbReference type="Pfam" id="PF07885"/>
    </source>
</evidence>
<evidence type="ECO:0000313" key="4">
    <source>
        <dbReference type="Proteomes" id="UP000053660"/>
    </source>
</evidence>
<dbReference type="EMBL" id="KN551991">
    <property type="protein sequence ID" value="KHJ91532.1"/>
    <property type="molecule type" value="Genomic_DNA"/>
</dbReference>
<keyword evidence="1" id="KW-0812">Transmembrane</keyword>
<dbReference type="SUPFAM" id="SSF81324">
    <property type="entry name" value="Voltage-gated potassium channels"/>
    <property type="match status" value="1"/>
</dbReference>
<sequence>MILYLVLGALFVPLLHGHFDFLNGIYFAFICLTAIEYGDLVPDNNWYVPIVIVYVCIGLAISTIALGMFFFAIALNFYPTV</sequence>
<feature type="domain" description="Potassium channel" evidence="2">
    <location>
        <begin position="2"/>
        <end position="70"/>
    </location>
</feature>
<protein>
    <submittedName>
        <fullName evidence="3">Ion channel</fullName>
    </submittedName>
</protein>
<name>A0A0B1T6W3_OESDE</name>
<organism evidence="3 4">
    <name type="scientific">Oesophagostomum dentatum</name>
    <name type="common">Nodular worm</name>
    <dbReference type="NCBI Taxonomy" id="61180"/>
    <lineage>
        <taxon>Eukaryota</taxon>
        <taxon>Metazoa</taxon>
        <taxon>Ecdysozoa</taxon>
        <taxon>Nematoda</taxon>
        <taxon>Chromadorea</taxon>
        <taxon>Rhabditida</taxon>
        <taxon>Rhabditina</taxon>
        <taxon>Rhabditomorpha</taxon>
        <taxon>Strongyloidea</taxon>
        <taxon>Strongylidae</taxon>
        <taxon>Oesophagostomum</taxon>
    </lineage>
</organism>
<dbReference type="Gene3D" id="1.10.287.70">
    <property type="match status" value="1"/>
</dbReference>
<keyword evidence="1" id="KW-1133">Transmembrane helix</keyword>
<evidence type="ECO:0000256" key="1">
    <source>
        <dbReference type="SAM" id="Phobius"/>
    </source>
</evidence>
<evidence type="ECO:0000313" key="3">
    <source>
        <dbReference type="EMBL" id="KHJ91532.1"/>
    </source>
</evidence>
<dbReference type="InterPro" id="IPR013099">
    <property type="entry name" value="K_chnl_dom"/>
</dbReference>
<dbReference type="AlphaFoldDB" id="A0A0B1T6W3"/>
<gene>
    <name evidence="3" type="ORF">OESDEN_08601</name>
</gene>